<comment type="caution">
    <text evidence="1">The sequence shown here is derived from an EMBL/GenBank/DDBJ whole genome shotgun (WGS) entry which is preliminary data.</text>
</comment>
<accession>A0A413GM49</accession>
<dbReference type="AlphaFoldDB" id="A0A413GM49"/>
<dbReference type="InterPro" id="IPR015082">
    <property type="entry name" value="DUF1896"/>
</dbReference>
<dbReference type="InterPro" id="IPR036297">
    <property type="entry name" value="PG0816-like_sf"/>
</dbReference>
<dbReference type="Pfam" id="PF08989">
    <property type="entry name" value="DUF1896"/>
    <property type="match status" value="1"/>
</dbReference>
<protein>
    <submittedName>
        <fullName evidence="1">DUF1896 domain-containing protein</fullName>
    </submittedName>
</protein>
<dbReference type="Proteomes" id="UP000286075">
    <property type="component" value="Unassembled WGS sequence"/>
</dbReference>
<reference evidence="1 2" key="1">
    <citation type="submission" date="2018-08" db="EMBL/GenBank/DDBJ databases">
        <title>A genome reference for cultivated species of the human gut microbiota.</title>
        <authorList>
            <person name="Zou Y."/>
            <person name="Xue W."/>
            <person name="Luo G."/>
        </authorList>
    </citation>
    <scope>NUCLEOTIDE SEQUENCE [LARGE SCALE GENOMIC DNA]</scope>
    <source>
        <strain evidence="1 2">OF03-9BH</strain>
    </source>
</reference>
<evidence type="ECO:0000313" key="2">
    <source>
        <dbReference type="Proteomes" id="UP000286075"/>
    </source>
</evidence>
<gene>
    <name evidence="1" type="ORF">DXA68_23435</name>
</gene>
<organism evidence="1 2">
    <name type="scientific">Bacteroides stercorirosoris</name>
    <dbReference type="NCBI Taxonomy" id="871324"/>
    <lineage>
        <taxon>Bacteria</taxon>
        <taxon>Pseudomonadati</taxon>
        <taxon>Bacteroidota</taxon>
        <taxon>Bacteroidia</taxon>
        <taxon>Bacteroidales</taxon>
        <taxon>Bacteroidaceae</taxon>
        <taxon>Bacteroides</taxon>
    </lineage>
</organism>
<evidence type="ECO:0000313" key="1">
    <source>
        <dbReference type="EMBL" id="RGX72200.1"/>
    </source>
</evidence>
<dbReference type="Gene3D" id="1.10.8.330">
    <property type="entry name" value="PG0816-like"/>
    <property type="match status" value="1"/>
</dbReference>
<dbReference type="OrthoDB" id="1079392at2"/>
<sequence>MIIQDKNTATGELSYFETTLLLYLKESHPHIAGDKELVRMRADEAAGSYERAIHDGLSVTQALQLAEAVLYQDLRFSKFDTVFEVVSEWFPEVRPEKRAGFCLKVLSPAETVFSKYPIDDRFESSPSYHTFTVELTGFIQFYIEQYGI</sequence>
<name>A0A413GM49_9BACE</name>
<dbReference type="EMBL" id="QSCF01000080">
    <property type="protein sequence ID" value="RGX72200.1"/>
    <property type="molecule type" value="Genomic_DNA"/>
</dbReference>
<dbReference type="RefSeq" id="WP_117988800.1">
    <property type="nucleotide sequence ID" value="NZ_CABMFG010000080.1"/>
</dbReference>
<dbReference type="Gene3D" id="1.10.8.340">
    <property type="entry name" value="PG0816-like"/>
    <property type="match status" value="1"/>
</dbReference>
<proteinExistence type="predicted"/>
<dbReference type="SUPFAM" id="SSF140753">
    <property type="entry name" value="PG0816-like"/>
    <property type="match status" value="1"/>
</dbReference>